<protein>
    <submittedName>
        <fullName evidence="1">Uncharacterized protein</fullName>
    </submittedName>
</protein>
<gene>
    <name evidence="1" type="ORF">MALL_0012</name>
</gene>
<reference evidence="1 2" key="1">
    <citation type="submission" date="2010-03" db="EMBL/GenBank/DDBJ databases">
        <authorList>
            <person name="Glass J.I."/>
            <person name="Benders G.A."/>
            <person name="Durkin A.S."/>
            <person name="Farmerie W.G."/>
            <person name="Hlavinka K."/>
            <person name="Hostetler J."/>
            <person name="Jackson J."/>
            <person name="May M.A."/>
            <person name="Miller R.H."/>
            <person name="Paralanov V."/>
            <person name="Radune D."/>
            <person name="Szczypinski B."/>
            <person name="Brown D.R."/>
        </authorList>
    </citation>
    <scope>NUCLEOTIDE SEQUENCE [LARGE SCALE GENOMIC DNA]</scope>
    <source>
        <strain evidence="1 2">A21JP2</strain>
    </source>
</reference>
<organism evidence="1 2">
    <name type="scientific">Mycoplasmopsis alligatoris A21JP2</name>
    <dbReference type="NCBI Taxonomy" id="747682"/>
    <lineage>
        <taxon>Bacteria</taxon>
        <taxon>Bacillati</taxon>
        <taxon>Mycoplasmatota</taxon>
        <taxon>Mycoplasmoidales</taxon>
        <taxon>Metamycoplasmataceae</taxon>
        <taxon>Mycoplasmopsis</taxon>
    </lineage>
</organism>
<dbReference type="Proteomes" id="UP000004757">
    <property type="component" value="Unassembled WGS sequence"/>
</dbReference>
<accession>D4XVY9</accession>
<name>D4XVY9_9BACT</name>
<sequence>MYEINVDKKLVDTYTIDINKIEDQINVEKYKEYLYQEVYGKQKNKNTIYLDSKREKAFMEQIVKDYSKDSILVEWTKLPTIGSEIYFEYFNTKKGKLTKSYPDFLLKAKQKDGKVKSIYVEVKAADDQDMDPDKTNDIKHAYKKYSSKLPDSLLLEVCYVTVKSNNEYIKELIKNKAGQVISITNNSKDNSKKWIDVIID</sequence>
<dbReference type="EMBL" id="ADNC01000018">
    <property type="protein sequence ID" value="EFF41487.1"/>
    <property type="molecule type" value="Genomic_DNA"/>
</dbReference>
<proteinExistence type="predicted"/>
<dbReference type="STRING" id="747682.MALL_0012"/>
<dbReference type="AlphaFoldDB" id="D4XVY9"/>
<comment type="caution">
    <text evidence="1">The sequence shown here is derived from an EMBL/GenBank/DDBJ whole genome shotgun (WGS) entry which is preliminary data.</text>
</comment>
<evidence type="ECO:0000313" key="1">
    <source>
        <dbReference type="EMBL" id="EFF41487.1"/>
    </source>
</evidence>
<keyword evidence="2" id="KW-1185">Reference proteome</keyword>
<evidence type="ECO:0000313" key="2">
    <source>
        <dbReference type="Proteomes" id="UP000004757"/>
    </source>
</evidence>
<dbReference type="RefSeq" id="WP_005683543.1">
    <property type="nucleotide sequence ID" value="NZ_ADNC01000018.1"/>
</dbReference>